<dbReference type="Gene3D" id="3.40.50.11540">
    <property type="entry name" value="NADH-ubiquinone oxidoreductase 51kDa subunit"/>
    <property type="match status" value="1"/>
</dbReference>
<dbReference type="NCBIfam" id="TIGR01959">
    <property type="entry name" value="nuoF_fam"/>
    <property type="match status" value="1"/>
</dbReference>
<dbReference type="Gene3D" id="3.10.20.600">
    <property type="match status" value="1"/>
</dbReference>
<keyword evidence="5 12" id="KW-0285">Flavoprotein</keyword>
<evidence type="ECO:0000313" key="15">
    <source>
        <dbReference type="Proteomes" id="UP001500305"/>
    </source>
</evidence>
<accession>A0ABN3EWL8</accession>
<evidence type="ECO:0000313" key="14">
    <source>
        <dbReference type="EMBL" id="GAA2275092.1"/>
    </source>
</evidence>
<feature type="domain" description="NADH-ubiquinone oxidoreductase 51kDa subunit iron-sulphur binding" evidence="13">
    <location>
        <begin position="334"/>
        <end position="379"/>
    </location>
</feature>
<comment type="cofactor">
    <cofactor evidence="2 12">
        <name>[4Fe-4S] cluster</name>
        <dbReference type="ChEBI" id="CHEBI:49883"/>
    </cofactor>
</comment>
<dbReference type="PROSITE" id="PS00645">
    <property type="entry name" value="COMPLEX1_51K_2"/>
    <property type="match status" value="1"/>
</dbReference>
<evidence type="ECO:0000256" key="1">
    <source>
        <dbReference type="ARBA" id="ARBA00001917"/>
    </source>
</evidence>
<evidence type="ECO:0000256" key="9">
    <source>
        <dbReference type="ARBA" id="ARBA00023004"/>
    </source>
</evidence>
<dbReference type="Proteomes" id="UP001500305">
    <property type="component" value="Unassembled WGS sequence"/>
</dbReference>
<evidence type="ECO:0000256" key="12">
    <source>
        <dbReference type="RuleBase" id="RU364066"/>
    </source>
</evidence>
<dbReference type="Pfam" id="PF10589">
    <property type="entry name" value="NADH_4Fe-4S"/>
    <property type="match status" value="1"/>
</dbReference>
<evidence type="ECO:0000256" key="2">
    <source>
        <dbReference type="ARBA" id="ARBA00001966"/>
    </source>
</evidence>
<evidence type="ECO:0000256" key="8">
    <source>
        <dbReference type="ARBA" id="ARBA00022967"/>
    </source>
</evidence>
<evidence type="ECO:0000256" key="7">
    <source>
        <dbReference type="ARBA" id="ARBA00022723"/>
    </source>
</evidence>
<dbReference type="PANTHER" id="PTHR11780:SF10">
    <property type="entry name" value="NADH DEHYDROGENASE [UBIQUINONE] FLAVOPROTEIN 1, MITOCHONDRIAL"/>
    <property type="match status" value="1"/>
</dbReference>
<keyword evidence="12" id="KW-0874">Quinone</keyword>
<evidence type="ECO:0000259" key="13">
    <source>
        <dbReference type="SMART" id="SM00928"/>
    </source>
</evidence>
<keyword evidence="9 12" id="KW-0408">Iron</keyword>
<name>A0ABN3EWL8_9ACTN</name>
<dbReference type="PANTHER" id="PTHR11780">
    <property type="entry name" value="NADH-UBIQUINONE OXIDOREDUCTASE FLAVOPROTEIN 1 NDUFV1"/>
    <property type="match status" value="1"/>
</dbReference>
<dbReference type="Gene3D" id="1.20.1440.230">
    <property type="entry name" value="NADH-ubiquinone oxidoreductase 51kDa subunit, iron-sulphur binding domain"/>
    <property type="match status" value="1"/>
</dbReference>
<dbReference type="SUPFAM" id="SSF142984">
    <property type="entry name" value="Nqo1 middle domain-like"/>
    <property type="match status" value="1"/>
</dbReference>
<gene>
    <name evidence="14" type="primary">nuoF</name>
    <name evidence="14" type="ORF">GCM10010430_71290</name>
</gene>
<dbReference type="Pfam" id="PF01512">
    <property type="entry name" value="Complex1_51K"/>
    <property type="match status" value="1"/>
</dbReference>
<dbReference type="SUPFAM" id="SSF140490">
    <property type="entry name" value="Nqo1C-terminal domain-like"/>
    <property type="match status" value="1"/>
</dbReference>
<keyword evidence="11 12" id="KW-0520">NAD</keyword>
<dbReference type="InterPro" id="IPR037207">
    <property type="entry name" value="Nuop51_4Fe4S-bd_sf"/>
</dbReference>
<evidence type="ECO:0000256" key="4">
    <source>
        <dbReference type="ARBA" id="ARBA00022485"/>
    </source>
</evidence>
<comment type="catalytic activity">
    <reaction evidence="12">
        <text>a quinone + NADH + 5 H(+)(in) = a quinol + NAD(+) + 4 H(+)(out)</text>
        <dbReference type="Rhea" id="RHEA:57888"/>
        <dbReference type="ChEBI" id="CHEBI:15378"/>
        <dbReference type="ChEBI" id="CHEBI:24646"/>
        <dbReference type="ChEBI" id="CHEBI:57540"/>
        <dbReference type="ChEBI" id="CHEBI:57945"/>
        <dbReference type="ChEBI" id="CHEBI:132124"/>
    </reaction>
</comment>
<dbReference type="Pfam" id="PF10531">
    <property type="entry name" value="SLBB"/>
    <property type="match status" value="1"/>
</dbReference>
<dbReference type="SMART" id="SM00928">
    <property type="entry name" value="NADH_4Fe-4S"/>
    <property type="match status" value="1"/>
</dbReference>
<dbReference type="NCBIfam" id="NF010120">
    <property type="entry name" value="PRK13596.1"/>
    <property type="match status" value="1"/>
</dbReference>
<dbReference type="InterPro" id="IPR001949">
    <property type="entry name" value="NADH-UbQ_OxRdtase_51kDa_CS"/>
</dbReference>
<dbReference type="EC" id="7.1.1.-" evidence="12"/>
<dbReference type="InterPro" id="IPR050837">
    <property type="entry name" value="ComplexI_51kDa_subunit"/>
</dbReference>
<comment type="cofactor">
    <cofactor evidence="1 12">
        <name>FMN</name>
        <dbReference type="ChEBI" id="CHEBI:58210"/>
    </cofactor>
</comment>
<dbReference type="InterPro" id="IPR011537">
    <property type="entry name" value="NADH-UbQ_OxRdtase_suF"/>
</dbReference>
<dbReference type="SUPFAM" id="SSF142019">
    <property type="entry name" value="Nqo1 FMN-binding domain-like"/>
    <property type="match status" value="1"/>
</dbReference>
<keyword evidence="7 12" id="KW-0479">Metal-binding</keyword>
<dbReference type="EMBL" id="BAAATR010000051">
    <property type="protein sequence ID" value="GAA2275092.1"/>
    <property type="molecule type" value="Genomic_DNA"/>
</dbReference>
<dbReference type="InterPro" id="IPR037225">
    <property type="entry name" value="Nuo51_FMN-bd_sf"/>
</dbReference>
<keyword evidence="6 12" id="KW-0288">FMN</keyword>
<reference evidence="14 15" key="1">
    <citation type="journal article" date="2019" name="Int. J. Syst. Evol. Microbiol.">
        <title>The Global Catalogue of Microorganisms (GCM) 10K type strain sequencing project: providing services to taxonomists for standard genome sequencing and annotation.</title>
        <authorList>
            <consortium name="The Broad Institute Genomics Platform"/>
            <consortium name="The Broad Institute Genome Sequencing Center for Infectious Disease"/>
            <person name="Wu L."/>
            <person name="Ma J."/>
        </authorList>
    </citation>
    <scope>NUCLEOTIDE SEQUENCE [LARGE SCALE GENOMIC DNA]</scope>
    <source>
        <strain evidence="14 15">JCM 7356</strain>
    </source>
</reference>
<keyword evidence="15" id="KW-1185">Reference proteome</keyword>
<evidence type="ECO:0000256" key="3">
    <source>
        <dbReference type="ARBA" id="ARBA00007523"/>
    </source>
</evidence>
<evidence type="ECO:0000256" key="10">
    <source>
        <dbReference type="ARBA" id="ARBA00023014"/>
    </source>
</evidence>
<protein>
    <recommendedName>
        <fullName evidence="12">NADH-quinone oxidoreductase subunit F</fullName>
        <ecNumber evidence="12">7.1.1.-</ecNumber>
    </recommendedName>
</protein>
<keyword evidence="10 12" id="KW-0411">Iron-sulfur</keyword>
<dbReference type="InterPro" id="IPR011538">
    <property type="entry name" value="Nuo51_FMN-bd"/>
</dbReference>
<dbReference type="RefSeq" id="WP_344640722.1">
    <property type="nucleotide sequence ID" value="NZ_BAAATR010000051.1"/>
</dbReference>
<comment type="similarity">
    <text evidence="3 12">Belongs to the complex I 51 kDa subunit family.</text>
</comment>
<keyword evidence="8" id="KW-1278">Translocase</keyword>
<evidence type="ECO:0000256" key="6">
    <source>
        <dbReference type="ARBA" id="ARBA00022643"/>
    </source>
</evidence>
<comment type="function">
    <text evidence="12">NDH-1 shuttles electrons from NADH, via FMN and iron-sulfur (Fe-S) centers, to quinones in the respiratory chain.</text>
</comment>
<evidence type="ECO:0000256" key="5">
    <source>
        <dbReference type="ARBA" id="ARBA00022630"/>
    </source>
</evidence>
<dbReference type="PROSITE" id="PS00644">
    <property type="entry name" value="COMPLEX1_51K_1"/>
    <property type="match status" value="1"/>
</dbReference>
<comment type="caution">
    <text evidence="14">The sequence shown here is derived from an EMBL/GenBank/DDBJ whole genome shotgun (WGS) entry which is preliminary data.</text>
</comment>
<sequence length="452" mass="49061">MTSVEPAEKLLSPVLSASWDDTRPWTLATYRRYDGYKGLQAALAMPPDDVIALVKDSGLRGRGGAGFPTGMKWQFIPQNDGKPHYLVVNADESEPGTCKDIPLLFANPHSLIEGMIIASYAIRCDHAFIYLRGEVVPVLRRLHAAVAEAYQAGYLGRNILGSGIDLDITVHAGAGAYICGEETALLDSLEGRRGQPRLRPPFPAIAGLYACPTVVNNVESIASVPPILARGKDWFKSLGTEKSPGFTLYSLSGHVTNPGQYEAPLGITLRQLLEISGGIRAGHRLKFWTPGGSSTPMFTDEHLDVPLDYEAVGAAGSMLGTKALQIFDETTCVVRAVTRWTEFYAHESCGKCTPCREGTYWLVQLLKRIEAGEGVEGDLEKLADIADNINGKSFCALGDGAASPIASSLKYFRAEYEQHLAERRCPFDPAAATVWADRRDAHPSATEREVHA</sequence>
<proteinExistence type="inferred from homology"/>
<dbReference type="InterPro" id="IPR019554">
    <property type="entry name" value="Soluble_ligand-bd"/>
</dbReference>
<dbReference type="Gene3D" id="6.10.250.1450">
    <property type="match status" value="1"/>
</dbReference>
<keyword evidence="4 12" id="KW-0004">4Fe-4S</keyword>
<dbReference type="InterPro" id="IPR019575">
    <property type="entry name" value="Nuop51_4Fe4S-bd"/>
</dbReference>
<organism evidence="14 15">
    <name type="scientific">Kitasatospora cystarginea</name>
    <dbReference type="NCBI Taxonomy" id="58350"/>
    <lineage>
        <taxon>Bacteria</taxon>
        <taxon>Bacillati</taxon>
        <taxon>Actinomycetota</taxon>
        <taxon>Actinomycetes</taxon>
        <taxon>Kitasatosporales</taxon>
        <taxon>Streptomycetaceae</taxon>
        <taxon>Kitasatospora</taxon>
    </lineage>
</organism>
<evidence type="ECO:0000256" key="11">
    <source>
        <dbReference type="ARBA" id="ARBA00023027"/>
    </source>
</evidence>